<gene>
    <name evidence="5" type="ORF">GCM10010989_24730</name>
</gene>
<dbReference type="Gene3D" id="3.40.50.2000">
    <property type="entry name" value="Glycogen Phosphorylase B"/>
    <property type="match status" value="2"/>
</dbReference>
<evidence type="ECO:0000259" key="4">
    <source>
        <dbReference type="Pfam" id="PF13439"/>
    </source>
</evidence>
<comment type="caution">
    <text evidence="5">The sequence shown here is derived from an EMBL/GenBank/DDBJ whole genome shotgun (WGS) entry which is preliminary data.</text>
</comment>
<dbReference type="AlphaFoldDB" id="A0A916YKW6"/>
<evidence type="ECO:0000259" key="3">
    <source>
        <dbReference type="Pfam" id="PF00534"/>
    </source>
</evidence>
<name>A0A916YKW6_9SPHN</name>
<sequence length="388" mass="41597">MMTELFRTISGPDVVIVNHDFRASGTVAKSIEIAVAARRRGLAVELWSVSGEGPMRARVPSDIPVRSCNVGAGLPRAFALTLAVPALARMIRLHRPAVLVSGGNHSHLPVSGAAWLSGLRGQMRLVLRASNSSRRPGREPGFVKLSKYLAADRIVAVAEALRPEIEASGTSAAIDVIANGVDIARIDRMAALGSAMPDLPPGEGPLLVAMGRLAPQKGFDLLIETLARWPDLRLVIAGTGPEEEDLRLMAQKLSLQRRVRFAGYLDNPFPLIRAADVFVMPSRWEGASNVLLEALACGVKIVATDCPTGNAEMLGHGRFGTLARPNDVADLAASIAIELETLRPPRAQRGRVGDFAIDRCMNDWAECLMREVELARGISVLPFPAARA</sequence>
<feature type="domain" description="Glycosyl transferase family 1" evidence="3">
    <location>
        <begin position="201"/>
        <end position="336"/>
    </location>
</feature>
<protein>
    <submittedName>
        <fullName evidence="5">Glycosyl transferase</fullName>
    </submittedName>
</protein>
<dbReference type="Pfam" id="PF13439">
    <property type="entry name" value="Glyco_transf_4"/>
    <property type="match status" value="1"/>
</dbReference>
<dbReference type="SUPFAM" id="SSF53756">
    <property type="entry name" value="UDP-Glycosyltransferase/glycogen phosphorylase"/>
    <property type="match status" value="1"/>
</dbReference>
<feature type="domain" description="Glycosyltransferase subfamily 4-like N-terminal" evidence="4">
    <location>
        <begin position="32"/>
        <end position="185"/>
    </location>
</feature>
<dbReference type="CDD" id="cd03811">
    <property type="entry name" value="GT4_GT28_WabH-like"/>
    <property type="match status" value="1"/>
</dbReference>
<dbReference type="Pfam" id="PF00534">
    <property type="entry name" value="Glycos_transf_1"/>
    <property type="match status" value="1"/>
</dbReference>
<evidence type="ECO:0000256" key="1">
    <source>
        <dbReference type="ARBA" id="ARBA00022676"/>
    </source>
</evidence>
<evidence type="ECO:0000256" key="2">
    <source>
        <dbReference type="ARBA" id="ARBA00022679"/>
    </source>
</evidence>
<dbReference type="InterPro" id="IPR001296">
    <property type="entry name" value="Glyco_trans_1"/>
</dbReference>
<evidence type="ECO:0000313" key="6">
    <source>
        <dbReference type="Proteomes" id="UP000598997"/>
    </source>
</evidence>
<dbReference type="Proteomes" id="UP000598997">
    <property type="component" value="Unassembled WGS sequence"/>
</dbReference>
<dbReference type="GO" id="GO:0016757">
    <property type="term" value="F:glycosyltransferase activity"/>
    <property type="evidence" value="ECO:0007669"/>
    <property type="project" value="UniProtKB-KW"/>
</dbReference>
<accession>A0A916YKW6</accession>
<keyword evidence="6" id="KW-1185">Reference proteome</keyword>
<reference evidence="5 6" key="1">
    <citation type="journal article" date="2014" name="Int. J. Syst. Evol. Microbiol.">
        <title>Complete genome sequence of Corynebacterium casei LMG S-19264T (=DSM 44701T), isolated from a smear-ripened cheese.</title>
        <authorList>
            <consortium name="US DOE Joint Genome Institute (JGI-PGF)"/>
            <person name="Walter F."/>
            <person name="Albersmeier A."/>
            <person name="Kalinowski J."/>
            <person name="Ruckert C."/>
        </authorList>
    </citation>
    <scope>NUCLEOTIDE SEQUENCE [LARGE SCALE GENOMIC DNA]</scope>
    <source>
        <strain evidence="5 6">CGMCC 1.15358</strain>
    </source>
</reference>
<dbReference type="PANTHER" id="PTHR12526:SF510">
    <property type="entry name" value="D-INOSITOL 3-PHOSPHATE GLYCOSYLTRANSFERASE"/>
    <property type="match status" value="1"/>
</dbReference>
<dbReference type="EMBL" id="BMIO01000007">
    <property type="protein sequence ID" value="GGD49507.1"/>
    <property type="molecule type" value="Genomic_DNA"/>
</dbReference>
<organism evidence="5 6">
    <name type="scientific">Croceicoccus pelagius</name>
    <dbReference type="NCBI Taxonomy" id="1703341"/>
    <lineage>
        <taxon>Bacteria</taxon>
        <taxon>Pseudomonadati</taxon>
        <taxon>Pseudomonadota</taxon>
        <taxon>Alphaproteobacteria</taxon>
        <taxon>Sphingomonadales</taxon>
        <taxon>Erythrobacteraceae</taxon>
        <taxon>Croceicoccus</taxon>
    </lineage>
</organism>
<dbReference type="InterPro" id="IPR028098">
    <property type="entry name" value="Glyco_trans_4-like_N"/>
</dbReference>
<dbReference type="PANTHER" id="PTHR12526">
    <property type="entry name" value="GLYCOSYLTRANSFERASE"/>
    <property type="match status" value="1"/>
</dbReference>
<keyword evidence="1" id="KW-0328">Glycosyltransferase</keyword>
<keyword evidence="2 5" id="KW-0808">Transferase</keyword>
<proteinExistence type="predicted"/>
<evidence type="ECO:0000313" key="5">
    <source>
        <dbReference type="EMBL" id="GGD49507.1"/>
    </source>
</evidence>
<dbReference type="OrthoDB" id="9790710at2"/>
<dbReference type="RefSeq" id="WP_066764046.1">
    <property type="nucleotide sequence ID" value="NZ_BMIO01000007.1"/>
</dbReference>